<dbReference type="Proteomes" id="UP000593626">
    <property type="component" value="Chromosome"/>
</dbReference>
<keyword evidence="2" id="KW-1185">Reference proteome</keyword>
<evidence type="ECO:0000313" key="1">
    <source>
        <dbReference type="EMBL" id="QPC46094.1"/>
    </source>
</evidence>
<organism evidence="1 2">
    <name type="scientific">Mangrovibacillus cuniculi</name>
    <dbReference type="NCBI Taxonomy" id="2593652"/>
    <lineage>
        <taxon>Bacteria</taxon>
        <taxon>Bacillati</taxon>
        <taxon>Bacillota</taxon>
        <taxon>Bacilli</taxon>
        <taxon>Bacillales</taxon>
        <taxon>Bacillaceae</taxon>
        <taxon>Mangrovibacillus</taxon>
    </lineage>
</organism>
<dbReference type="AlphaFoldDB" id="A0A7S8C9X4"/>
<dbReference type="KEGG" id="mcui:G8O30_03530"/>
<name>A0A7S8C9X4_9BACI</name>
<proteinExistence type="predicted"/>
<dbReference type="EMBL" id="CP049742">
    <property type="protein sequence ID" value="QPC46094.1"/>
    <property type="molecule type" value="Genomic_DNA"/>
</dbReference>
<gene>
    <name evidence="1" type="ORF">G8O30_03530</name>
</gene>
<sequence length="138" mass="15903">MQKPFILSNKQEPLKASMQQLYSSKEVRALVVEDLTEPKSDEASTIVDHVEQKDNNIGFGLKRLKPFKEMSTKERLDYLETFIGKKVPFPCEFYTDERVAKGIIESVDSDNIYVKEFDNLLVKLKKREVTAVKIIGFV</sequence>
<dbReference type="Pfam" id="PF14153">
    <property type="entry name" value="Spore_coat_CotO"/>
    <property type="match status" value="1"/>
</dbReference>
<accession>A0A7S8C9X4</accession>
<protein>
    <submittedName>
        <fullName evidence="1">Uncharacterized protein</fullName>
    </submittedName>
</protein>
<reference evidence="1 2" key="1">
    <citation type="submission" date="2019-07" db="EMBL/GenBank/DDBJ databases">
        <title>Genome sequence of 2 isolates from Red Sea Mangroves.</title>
        <authorList>
            <person name="Sefrji F."/>
            <person name="Michoud G."/>
            <person name="Merlino G."/>
            <person name="Daffonchio D."/>
        </authorList>
    </citation>
    <scope>NUCLEOTIDE SEQUENCE [LARGE SCALE GENOMIC DNA]</scope>
    <source>
        <strain evidence="1 2">R1DC41</strain>
    </source>
</reference>
<dbReference type="InterPro" id="IPR025439">
    <property type="entry name" value="Spore_coat_CotO"/>
</dbReference>
<evidence type="ECO:0000313" key="2">
    <source>
        <dbReference type="Proteomes" id="UP000593626"/>
    </source>
</evidence>
<dbReference type="RefSeq" id="WP_239673613.1">
    <property type="nucleotide sequence ID" value="NZ_CP049742.1"/>
</dbReference>